<keyword evidence="1" id="KW-0689">Ribosomal protein</keyword>
<dbReference type="EMBL" id="BKCJ011214435">
    <property type="protein sequence ID" value="GFD04851.1"/>
    <property type="molecule type" value="Genomic_DNA"/>
</dbReference>
<dbReference type="GO" id="GO:0003735">
    <property type="term" value="F:structural constituent of ribosome"/>
    <property type="evidence" value="ECO:0007669"/>
    <property type="project" value="InterPro"/>
</dbReference>
<protein>
    <submittedName>
        <fullName evidence="1">60S ribosomal protein L3</fullName>
    </submittedName>
</protein>
<gene>
    <name evidence="1" type="ORF">Tci_876820</name>
</gene>
<reference evidence="1" key="1">
    <citation type="journal article" date="2019" name="Sci. Rep.">
        <title>Draft genome of Tanacetum cinerariifolium, the natural source of mosquito coil.</title>
        <authorList>
            <person name="Yamashiro T."/>
            <person name="Shiraishi A."/>
            <person name="Satake H."/>
            <person name="Nakayama K."/>
        </authorList>
    </citation>
    <scope>NUCLEOTIDE SEQUENCE</scope>
</reference>
<proteinExistence type="predicted"/>
<dbReference type="GO" id="GO:0006412">
    <property type="term" value="P:translation"/>
    <property type="evidence" value="ECO:0007669"/>
    <property type="project" value="InterPro"/>
</dbReference>
<dbReference type="GO" id="GO:0005840">
    <property type="term" value="C:ribosome"/>
    <property type="evidence" value="ECO:0007669"/>
    <property type="project" value="UniProtKB-KW"/>
</dbReference>
<accession>A0A699T6R0</accession>
<evidence type="ECO:0000313" key="1">
    <source>
        <dbReference type="EMBL" id="GFD04851.1"/>
    </source>
</evidence>
<organism evidence="1">
    <name type="scientific">Tanacetum cinerariifolium</name>
    <name type="common">Dalmatian daisy</name>
    <name type="synonym">Chrysanthemum cinerariifolium</name>
    <dbReference type="NCBI Taxonomy" id="118510"/>
    <lineage>
        <taxon>Eukaryota</taxon>
        <taxon>Viridiplantae</taxon>
        <taxon>Streptophyta</taxon>
        <taxon>Embryophyta</taxon>
        <taxon>Tracheophyta</taxon>
        <taxon>Spermatophyta</taxon>
        <taxon>Magnoliopsida</taxon>
        <taxon>eudicotyledons</taxon>
        <taxon>Gunneridae</taxon>
        <taxon>Pentapetalae</taxon>
        <taxon>asterids</taxon>
        <taxon>campanulids</taxon>
        <taxon>Asterales</taxon>
        <taxon>Asteraceae</taxon>
        <taxon>Asteroideae</taxon>
        <taxon>Anthemideae</taxon>
        <taxon>Anthemidinae</taxon>
        <taxon>Tanacetum</taxon>
    </lineage>
</organism>
<dbReference type="Pfam" id="PF00297">
    <property type="entry name" value="Ribosomal_L3"/>
    <property type="match status" value="1"/>
</dbReference>
<name>A0A699T6R0_TANCI</name>
<sequence length="54" mass="5919">QAFPKDDPTKPIKLNALFGYKAELHKETCEAVIIKTPPMVVVGVVTYVYTPSGL</sequence>
<feature type="non-terminal residue" evidence="1">
    <location>
        <position position="1"/>
    </location>
</feature>
<comment type="caution">
    <text evidence="1">The sequence shown here is derived from an EMBL/GenBank/DDBJ whole genome shotgun (WGS) entry which is preliminary data.</text>
</comment>
<keyword evidence="1" id="KW-0687">Ribonucleoprotein</keyword>
<dbReference type="AlphaFoldDB" id="A0A699T6R0"/>
<dbReference type="InterPro" id="IPR000597">
    <property type="entry name" value="Ribosomal_uL3"/>
</dbReference>